<proteinExistence type="predicted"/>
<sequence>MTAGAQYWIKKLNLKKHPEGGYYKETYRSPERIRREHLPGRFRKDHCFSTAIYYLLPGTEFSAFHRIRSDEIWHFYHGSPLILYSIDREGMLFEIKLGQNLEKGQLFQARIPAGNWFAARVMFEDDFSLVGCTVAPGFEYEDFELGDRKTLLQLFPRHKEIIKALTR</sequence>
<dbReference type="InterPro" id="IPR039935">
    <property type="entry name" value="YML079W-like"/>
</dbReference>
<protein>
    <submittedName>
        <fullName evidence="2">Cupin domain-containing protein</fullName>
    </submittedName>
</protein>
<gene>
    <name evidence="2" type="ORF">ENK44_09205</name>
</gene>
<dbReference type="EMBL" id="DRQG01000086">
    <property type="protein sequence ID" value="HGY55867.1"/>
    <property type="molecule type" value="Genomic_DNA"/>
</dbReference>
<dbReference type="SUPFAM" id="SSF51182">
    <property type="entry name" value="RmlC-like cupins"/>
    <property type="match status" value="1"/>
</dbReference>
<feature type="domain" description="DUF985" evidence="1">
    <location>
        <begin position="6"/>
        <end position="145"/>
    </location>
</feature>
<comment type="caution">
    <text evidence="2">The sequence shown here is derived from an EMBL/GenBank/DDBJ whole genome shotgun (WGS) entry which is preliminary data.</text>
</comment>
<dbReference type="Gene3D" id="2.60.120.10">
    <property type="entry name" value="Jelly Rolls"/>
    <property type="match status" value="1"/>
</dbReference>
<dbReference type="PANTHER" id="PTHR33387:SF3">
    <property type="entry name" value="DUF985 DOMAIN-CONTAINING PROTEIN"/>
    <property type="match status" value="1"/>
</dbReference>
<organism evidence="2">
    <name type="scientific">Caldithrix abyssi</name>
    <dbReference type="NCBI Taxonomy" id="187145"/>
    <lineage>
        <taxon>Bacteria</taxon>
        <taxon>Pseudomonadati</taxon>
        <taxon>Calditrichota</taxon>
        <taxon>Calditrichia</taxon>
        <taxon>Calditrichales</taxon>
        <taxon>Calditrichaceae</taxon>
        <taxon>Caldithrix</taxon>
    </lineage>
</organism>
<dbReference type="InterPro" id="IPR009327">
    <property type="entry name" value="Cupin_DUF985"/>
</dbReference>
<accession>A0A7V4UDX3</accession>
<dbReference type="AlphaFoldDB" id="A0A7V4UDX3"/>
<evidence type="ECO:0000259" key="1">
    <source>
        <dbReference type="Pfam" id="PF06172"/>
    </source>
</evidence>
<dbReference type="CDD" id="cd06121">
    <property type="entry name" value="cupin_YML079wp"/>
    <property type="match status" value="1"/>
</dbReference>
<dbReference type="PANTHER" id="PTHR33387">
    <property type="entry name" value="RMLC-LIKE JELLY ROLL FOLD PROTEIN"/>
    <property type="match status" value="1"/>
</dbReference>
<evidence type="ECO:0000313" key="2">
    <source>
        <dbReference type="EMBL" id="HGY55867.1"/>
    </source>
</evidence>
<dbReference type="InterPro" id="IPR011051">
    <property type="entry name" value="RmlC_Cupin_sf"/>
</dbReference>
<reference evidence="2" key="1">
    <citation type="journal article" date="2020" name="mSystems">
        <title>Genome- and Community-Level Interaction Insights into Carbon Utilization and Element Cycling Functions of Hydrothermarchaeota in Hydrothermal Sediment.</title>
        <authorList>
            <person name="Zhou Z."/>
            <person name="Liu Y."/>
            <person name="Xu W."/>
            <person name="Pan J."/>
            <person name="Luo Z.H."/>
            <person name="Li M."/>
        </authorList>
    </citation>
    <scope>NUCLEOTIDE SEQUENCE [LARGE SCALE GENOMIC DNA]</scope>
    <source>
        <strain evidence="2">HyVt-577</strain>
    </source>
</reference>
<dbReference type="InterPro" id="IPR014710">
    <property type="entry name" value="RmlC-like_jellyroll"/>
</dbReference>
<dbReference type="Pfam" id="PF06172">
    <property type="entry name" value="Cupin_5"/>
    <property type="match status" value="1"/>
</dbReference>
<dbReference type="Proteomes" id="UP000885779">
    <property type="component" value="Unassembled WGS sequence"/>
</dbReference>
<name>A0A7V4UDX3_CALAY</name>